<feature type="region of interest" description="Disordered" evidence="18">
    <location>
        <begin position="347"/>
        <end position="381"/>
    </location>
</feature>
<dbReference type="EMBL" id="JAUHHV010000009">
    <property type="protein sequence ID" value="KAK1412849.1"/>
    <property type="molecule type" value="Genomic_DNA"/>
</dbReference>
<keyword evidence="13" id="KW-0472">Membrane</keyword>
<dbReference type="InterPro" id="IPR011990">
    <property type="entry name" value="TPR-like_helical_dom_sf"/>
</dbReference>
<dbReference type="Gene3D" id="1.10.510.10">
    <property type="entry name" value="Transferase(Phosphotransferase) domain 1"/>
    <property type="match status" value="2"/>
</dbReference>
<dbReference type="SUPFAM" id="SSF56112">
    <property type="entry name" value="Protein kinase-like (PK-like)"/>
    <property type="match status" value="2"/>
</dbReference>
<protein>
    <recommendedName>
        <fullName evidence="3">non-specific serine/threonine protein kinase</fullName>
        <ecNumber evidence="3">2.7.11.1</ecNumber>
    </recommendedName>
</protein>
<feature type="compositionally biased region" description="Polar residues" evidence="18">
    <location>
        <begin position="1175"/>
        <end position="1199"/>
    </location>
</feature>
<comment type="similarity">
    <text evidence="2">Belongs to the protein kinase superfamily. Ser/Thr protein kinase family.</text>
</comment>
<dbReference type="PROSITE" id="PS50011">
    <property type="entry name" value="PROTEIN_KINASE_DOM"/>
    <property type="match status" value="2"/>
</dbReference>
<evidence type="ECO:0000256" key="18">
    <source>
        <dbReference type="SAM" id="MobiDB-lite"/>
    </source>
</evidence>
<feature type="binding site" evidence="17">
    <location>
        <position position="61"/>
    </location>
    <ligand>
        <name>ATP</name>
        <dbReference type="ChEBI" id="CHEBI:30616"/>
    </ligand>
</feature>
<dbReference type="Pfam" id="PF25575">
    <property type="entry name" value="TPR_BSK1_C"/>
    <property type="match status" value="2"/>
</dbReference>
<dbReference type="PROSITE" id="PS50994">
    <property type="entry name" value="INTEGRASE"/>
    <property type="match status" value="1"/>
</dbReference>
<dbReference type="FunFam" id="3.30.200.20:FF:000039">
    <property type="entry name" value="receptor-like protein kinase FERONIA"/>
    <property type="match status" value="1"/>
</dbReference>
<keyword evidence="10" id="KW-0378">Hydrolase</keyword>
<dbReference type="Gene3D" id="3.30.420.10">
    <property type="entry name" value="Ribonuclease H-like superfamily/Ribonuclease H"/>
    <property type="match status" value="1"/>
</dbReference>
<evidence type="ECO:0000256" key="14">
    <source>
        <dbReference type="ARBA" id="ARBA00023288"/>
    </source>
</evidence>
<dbReference type="InterPro" id="IPR043502">
    <property type="entry name" value="DNA/RNA_pol_sf"/>
</dbReference>
<dbReference type="Pfam" id="PF07727">
    <property type="entry name" value="RVT_2"/>
    <property type="match status" value="1"/>
</dbReference>
<dbReference type="PROSITE" id="PS00108">
    <property type="entry name" value="PROTEIN_KINASE_ST"/>
    <property type="match status" value="1"/>
</dbReference>
<keyword evidence="10" id="KW-0645">Protease</keyword>
<gene>
    <name evidence="21" type="ORF">QVD17_34395</name>
</gene>
<dbReference type="SMART" id="SM00220">
    <property type="entry name" value="S_TKc"/>
    <property type="match status" value="1"/>
</dbReference>
<keyword evidence="5" id="KW-0723">Serine/threonine-protein kinase</keyword>
<dbReference type="GO" id="GO:0005524">
    <property type="term" value="F:ATP binding"/>
    <property type="evidence" value="ECO:0007669"/>
    <property type="project" value="UniProtKB-UniRule"/>
</dbReference>
<dbReference type="InterPro" id="IPR000719">
    <property type="entry name" value="Prot_kinase_dom"/>
</dbReference>
<dbReference type="GO" id="GO:0009742">
    <property type="term" value="P:brassinosteroid mediated signaling pathway"/>
    <property type="evidence" value="ECO:0007669"/>
    <property type="project" value="UniProtKB-KW"/>
</dbReference>
<feature type="region of interest" description="Disordered" evidence="18">
    <location>
        <begin position="1093"/>
        <end position="1145"/>
    </location>
</feature>
<dbReference type="PANTHER" id="PTHR45863:SF35">
    <property type="entry name" value="TETRATRICOPEPTIDE-LIKE HELICAL DOMAIN-CONTAINING PROTEIN-RELATED"/>
    <property type="match status" value="1"/>
</dbReference>
<dbReference type="SUPFAM" id="SSF53098">
    <property type="entry name" value="Ribonuclease H-like"/>
    <property type="match status" value="1"/>
</dbReference>
<evidence type="ECO:0000256" key="9">
    <source>
        <dbReference type="ARBA" id="ARBA00022741"/>
    </source>
</evidence>
<evidence type="ECO:0000256" key="16">
    <source>
        <dbReference type="ARBA" id="ARBA00048679"/>
    </source>
</evidence>
<keyword evidence="14" id="KW-0449">Lipoprotein</keyword>
<dbReference type="InterPro" id="IPR013103">
    <property type="entry name" value="RVT_2"/>
</dbReference>
<dbReference type="GO" id="GO:0005886">
    <property type="term" value="C:plasma membrane"/>
    <property type="evidence" value="ECO:0007669"/>
    <property type="project" value="UniProtKB-SubCell"/>
</dbReference>
<comment type="subcellular location">
    <subcellularLocation>
        <location evidence="1">Cell membrane</location>
        <topology evidence="1">Lipid-anchor</topology>
    </subcellularLocation>
</comment>
<feature type="compositionally biased region" description="Pro residues" evidence="18">
    <location>
        <begin position="1732"/>
        <end position="1742"/>
    </location>
</feature>
<evidence type="ECO:0000259" key="20">
    <source>
        <dbReference type="PROSITE" id="PS50994"/>
    </source>
</evidence>
<keyword evidence="10" id="KW-0064">Aspartyl protease</keyword>
<feature type="domain" description="Protein kinase" evidence="19">
    <location>
        <begin position="406"/>
        <end position="659"/>
    </location>
</feature>
<dbReference type="Pfam" id="PF13976">
    <property type="entry name" value="gag_pre-integrs"/>
    <property type="match status" value="1"/>
</dbReference>
<dbReference type="InterPro" id="IPR025724">
    <property type="entry name" value="GAG-pre-integrase_dom"/>
</dbReference>
<feature type="compositionally biased region" description="Basic and acidic residues" evidence="18">
    <location>
        <begin position="364"/>
        <end position="381"/>
    </location>
</feature>
<keyword evidence="9 17" id="KW-0547">Nucleotide-binding</keyword>
<dbReference type="CDD" id="cd14066">
    <property type="entry name" value="STKc_IRAK"/>
    <property type="match status" value="1"/>
</dbReference>
<evidence type="ECO:0000256" key="11">
    <source>
        <dbReference type="ARBA" id="ARBA00022777"/>
    </source>
</evidence>
<feature type="domain" description="Protein kinase" evidence="19">
    <location>
        <begin position="29"/>
        <end position="309"/>
    </location>
</feature>
<keyword evidence="7" id="KW-0808">Transferase</keyword>
<keyword evidence="12 17" id="KW-0067">ATP-binding</keyword>
<dbReference type="GO" id="GO:0015074">
    <property type="term" value="P:DNA integration"/>
    <property type="evidence" value="ECO:0007669"/>
    <property type="project" value="InterPro"/>
</dbReference>
<evidence type="ECO:0000256" key="4">
    <source>
        <dbReference type="ARBA" id="ARBA00022475"/>
    </source>
</evidence>
<accession>A0AAD8NKE1</accession>
<dbReference type="InterPro" id="IPR036397">
    <property type="entry name" value="RNaseH_sf"/>
</dbReference>
<keyword evidence="6" id="KW-1070">Brassinosteroid signaling pathway</keyword>
<dbReference type="InterPro" id="IPR057670">
    <property type="entry name" value="SH3_retrovirus"/>
</dbReference>
<dbReference type="InterPro" id="IPR011009">
    <property type="entry name" value="Kinase-like_dom_sf"/>
</dbReference>
<dbReference type="InterPro" id="IPR008271">
    <property type="entry name" value="Ser/Thr_kinase_AS"/>
</dbReference>
<evidence type="ECO:0000256" key="1">
    <source>
        <dbReference type="ARBA" id="ARBA00004193"/>
    </source>
</evidence>
<dbReference type="GO" id="GO:0004674">
    <property type="term" value="F:protein serine/threonine kinase activity"/>
    <property type="evidence" value="ECO:0007669"/>
    <property type="project" value="UniProtKB-KW"/>
</dbReference>
<keyword evidence="8" id="KW-0519">Myristate</keyword>
<comment type="catalytic activity">
    <reaction evidence="16">
        <text>L-seryl-[protein] + ATP = O-phospho-L-seryl-[protein] + ADP + H(+)</text>
        <dbReference type="Rhea" id="RHEA:17989"/>
        <dbReference type="Rhea" id="RHEA-COMP:9863"/>
        <dbReference type="Rhea" id="RHEA-COMP:11604"/>
        <dbReference type="ChEBI" id="CHEBI:15378"/>
        <dbReference type="ChEBI" id="CHEBI:29999"/>
        <dbReference type="ChEBI" id="CHEBI:30616"/>
        <dbReference type="ChEBI" id="CHEBI:83421"/>
        <dbReference type="ChEBI" id="CHEBI:456216"/>
        <dbReference type="EC" id="2.7.11.1"/>
    </reaction>
</comment>
<feature type="region of interest" description="Disordered" evidence="18">
    <location>
        <begin position="1175"/>
        <end position="1208"/>
    </location>
</feature>
<evidence type="ECO:0000256" key="10">
    <source>
        <dbReference type="ARBA" id="ARBA00022750"/>
    </source>
</evidence>
<evidence type="ECO:0000313" key="21">
    <source>
        <dbReference type="EMBL" id="KAK1412849.1"/>
    </source>
</evidence>
<sequence length="2400" mass="267940">MEAKVSSSLYPQLCLRFSLDEILSATHNFDEALVIGEGGFGKVYKATLSVENGETFTAAIKRSDYSSDQGEPEFWAEIEMLTKLRHCNLVSLIGYCNDSSEMILVYEFMPNGTLYNHLHKYGTSLSWVQRLNISIGAARGLHYLHTGTSTQNGVIHRDVKTSNILLDEDYAAKISDFGLSKIGPTNSSGAYVKTIVRGTFGYLDPEYFLTERLTRKSDVFAFGVVLFELFCGRVAVDKRLDEDECSLVKWAHESIKKGKVDNIIDLKIKSQISPKCLKVFVEIANRCLSSDSKKRPAMAEIVAALELSLKLQSQHEGHVKPAAGLLAFARWIKWPFISHEVNSAQSDKKSAAINEDTVEQSSSSKDDRLNHAPENGGGEHAELNLPAFKKYTLDQIRVATGGFSMHNIVSEHGEKSPNVVYKGILEDDDRLIAVKRFNASAWPDTRQFLDEALAVGQLRSHRLANLLGCCFEGNERLLVAEFMPHQTLFKHLFDWESQPLNWAMRLRVALYLAQALNYCSSKGRSLYHDLNAYRVLFDLECNPRLSCFGLMKNSRDGKSYNSNLAFTPPEFLRTGRMIEESVIYSFGTILLDLLSGKHVPPSDALDVIKGKTFLMLMMDSCLEGHFSNDDANVLIKLASYCLQPEPQERPNAKSIEAVLTPLQKQTDASSVALLGISKEPTPPLSLLGDACSRMDLTAIHEILEKIGYSGDKGVTSGDKGVTNEPSFDIWTKEVQDEEKLKKHGDNAFRAKDFTTAIECYTSVVLVLGSTSEEAIWEKQEYGRIMIFWEKEVEEVVQFSPPQKVGAPSPKRALLLPPQTLICHTLTITNQDMALLAPFADTTKTTHNSHKFGFKLSPTNYGFWKAMIQPFLITNKLFGYIDGTVPCPPATIQPPAPSASAPVPKPETNPNYTTWISNDAHVRMLIVSTISESAFGHVQHSNTSRDLWLALERAYAPNTSSREFTLKHQLLKIEMKSDETSSAYLARAQEYADALANIGEPVKEKDLVMLVVSGLRDEYNGLKGNLLTRQFPTAFTELHALLSDHDFMIRKSIPTVSPAQAFATVSNPTSAPSHPLSNSVTPTIQALQQLVNQLSLQSQPTQSSSPQPQAFYTNRSGSARGRGTNNRRGRGTFNNYNNPNSGGGNRSQFPWASNQNTVFGTCTRCGIGHIPSQCPNRDTTTMRGRSPTANYADSRSQAPSSWLPDTGSNNHVAPDLSSFEYSEPYLGEDNLHVGNGKALPILHVGSTRFHSPSKTFSLKNVLHVPTIKRNLLSVQKFCHDNNVFFEFHSNFFSVKDELSRTTLLTGPSNDGLYSFCLPRFQDVPKVAFSTARASSQTWHQRLGHPHHQLLNSMLSKYCLPVLNNRSDFACDSCCVGKSSKLSLSLSDYKSSHVLDLVVCDVWGPAPVTSFDGHNYFLLCVDHYSKFMWFFPLKLKSDVFATFKQFITMVERQFQTKLKSVQTDWGGEFRKLSPFFSDLGIIHRLSCPHTSEQNGVVERRHRHVVETGLTLLAQSHAPQKFWHFAFGTAVYLINRMPSRSNYTLSPFEHLFHHKPDFSFLRVFGCRCSPHLRAYNSHKMDFRSIPCVFLGYSTSHHGYRCFDPHSDRIYIARHVRFNEHVFPFQPSQPISSPASTAASPYYSSYPTNRPVPTASQPAQPNQPEHSPTATHISESPPIDSTSPLPTFPSASAQTSSTSHTSSSAQSNSPSSPSAHHDSSTQNTSTQSTPVYSNIPNPPSPPPPRTRPSNLRQNPKQPDRYNPSAYHTHTSSDSEPASFTIANKDPHWRKAMADEYLALVRNGTWSLVPRSSNTNIVDCKWVYKIKRDQTGAVTRYKARLVAKGFRQQPGVDYHDTFSPVIKATTIRVVLSLAITKGWSLRQLDVQNAFLHGDLQETVYLSQPPGFIDPQKPDHVCLLHKSLYGLKQAPRAWFHRLSTALMKLGFRGSKTDPSLFIYSAGGTLLYMLVYVDDIILTGNNPTAIDRVVQSLSTTFPVQDLGKLSYFLGIEIIPRDKDIVLSQKKYILDLLHRAGLSQAKPVPSPMVTTTHLTLDDSSPFDNPVRYRQVVGALQYVTLSRPDLTFAVNKVCQFMHSPTVNHWSAVKRILRYLKGTSDYGLVFRHDTGCQLHAYTDSSLTAFSDADWAGCPDDRRSTGGFAIYLGNNLVSWAARKQKTVSRSSTESEYKALADTVAELTWLETLLRELRAPVTTAPTLWCDNLGATYLSANHVFHARTKHVEIDFHFVREKVAQGKLAVQFISTQDQIADVFTKALPSQRFLLLRSKLQCGGWKRSESGPVAVDGVDRSYGTWTRMAHESCELIKNDILVTPTIYVRRSFGYLMINEAQEALRDAMYAQVMHPVWSIASYLLATALFSLGLDEDAHTALKEAAYFDSQEKTAGMCTF</sequence>
<feature type="region of interest" description="Disordered" evidence="18">
    <location>
        <begin position="1625"/>
        <end position="1776"/>
    </location>
</feature>
<dbReference type="PANTHER" id="PTHR45863">
    <property type="entry name" value="SERINE/THREONINE-PROTEIN KINASE BSK5"/>
    <property type="match status" value="1"/>
</dbReference>
<evidence type="ECO:0000256" key="5">
    <source>
        <dbReference type="ARBA" id="ARBA00022527"/>
    </source>
</evidence>
<feature type="compositionally biased region" description="Low complexity" evidence="18">
    <location>
        <begin position="1625"/>
        <end position="1644"/>
    </location>
</feature>
<feature type="compositionally biased region" description="Polar residues" evidence="18">
    <location>
        <begin position="1761"/>
        <end position="1776"/>
    </location>
</feature>
<dbReference type="SUPFAM" id="SSF48452">
    <property type="entry name" value="TPR-like"/>
    <property type="match status" value="1"/>
</dbReference>
<dbReference type="GO" id="GO:0004190">
    <property type="term" value="F:aspartic-type endopeptidase activity"/>
    <property type="evidence" value="ECO:0007669"/>
    <property type="project" value="UniProtKB-KW"/>
</dbReference>
<proteinExistence type="inferred from homology"/>
<dbReference type="Pfam" id="PF07714">
    <property type="entry name" value="PK_Tyr_Ser-Thr"/>
    <property type="match status" value="2"/>
</dbReference>
<dbReference type="InterPro" id="IPR001245">
    <property type="entry name" value="Ser-Thr/Tyr_kinase_cat_dom"/>
</dbReference>
<dbReference type="InterPro" id="IPR017441">
    <property type="entry name" value="Protein_kinase_ATP_BS"/>
</dbReference>
<evidence type="ECO:0000256" key="15">
    <source>
        <dbReference type="ARBA" id="ARBA00047899"/>
    </source>
</evidence>
<evidence type="ECO:0000256" key="6">
    <source>
        <dbReference type="ARBA" id="ARBA00022626"/>
    </source>
</evidence>
<dbReference type="InterPro" id="IPR054722">
    <property type="entry name" value="PolX-like_BBD"/>
</dbReference>
<keyword evidence="4" id="KW-1003">Cell membrane</keyword>
<dbReference type="Gene3D" id="3.30.200.20">
    <property type="entry name" value="Phosphorylase Kinase, domain 1"/>
    <property type="match status" value="2"/>
</dbReference>
<dbReference type="EC" id="2.7.11.1" evidence="3"/>
<evidence type="ECO:0000256" key="8">
    <source>
        <dbReference type="ARBA" id="ARBA00022707"/>
    </source>
</evidence>
<reference evidence="21" key="1">
    <citation type="journal article" date="2023" name="bioRxiv">
        <title>Improved chromosome-level genome assembly for marigold (Tagetes erecta).</title>
        <authorList>
            <person name="Jiang F."/>
            <person name="Yuan L."/>
            <person name="Wang S."/>
            <person name="Wang H."/>
            <person name="Xu D."/>
            <person name="Wang A."/>
            <person name="Fan W."/>
        </authorList>
    </citation>
    <scope>NUCLEOTIDE SEQUENCE</scope>
    <source>
        <strain evidence="21">WSJ</strain>
        <tissue evidence="21">Leaf</tissue>
    </source>
</reference>
<feature type="domain" description="Integrase catalytic" evidence="20">
    <location>
        <begin position="1387"/>
        <end position="1552"/>
    </location>
</feature>
<feature type="compositionally biased region" description="Polar residues" evidence="18">
    <location>
        <begin position="1650"/>
        <end position="1681"/>
    </location>
</feature>
<dbReference type="Pfam" id="PF22936">
    <property type="entry name" value="Pol_BBD"/>
    <property type="match status" value="1"/>
</dbReference>
<feature type="compositionally biased region" description="Low complexity" evidence="18">
    <location>
        <begin position="1093"/>
        <end position="1123"/>
    </location>
</feature>
<evidence type="ECO:0000256" key="7">
    <source>
        <dbReference type="ARBA" id="ARBA00022679"/>
    </source>
</evidence>
<dbReference type="CDD" id="cd09272">
    <property type="entry name" value="RNase_HI_RT_Ty1"/>
    <property type="match status" value="1"/>
</dbReference>
<dbReference type="InterPro" id="IPR001584">
    <property type="entry name" value="Integrase_cat-core"/>
</dbReference>
<name>A0AAD8NKE1_TARER</name>
<evidence type="ECO:0000256" key="3">
    <source>
        <dbReference type="ARBA" id="ARBA00012513"/>
    </source>
</evidence>
<comment type="caution">
    <text evidence="21">The sequence shown here is derived from an EMBL/GenBank/DDBJ whole genome shotgun (WGS) entry which is preliminary data.</text>
</comment>
<dbReference type="FunFam" id="1.10.510.10:FF:000084">
    <property type="entry name" value="Wall-associated receptor kinase 2"/>
    <property type="match status" value="1"/>
</dbReference>
<dbReference type="PROSITE" id="PS00107">
    <property type="entry name" value="PROTEIN_KINASE_ATP"/>
    <property type="match status" value="1"/>
</dbReference>
<dbReference type="InterPro" id="IPR045845">
    <property type="entry name" value="BSK"/>
</dbReference>
<dbReference type="Proteomes" id="UP001229421">
    <property type="component" value="Unassembled WGS sequence"/>
</dbReference>
<dbReference type="FunFam" id="3.30.200.20:FF:000154">
    <property type="entry name" value="probable serine/threonine-protein kinase At4g35230"/>
    <property type="match status" value="1"/>
</dbReference>
<dbReference type="InterPro" id="IPR012337">
    <property type="entry name" value="RNaseH-like_sf"/>
</dbReference>
<evidence type="ECO:0000256" key="2">
    <source>
        <dbReference type="ARBA" id="ARBA00008684"/>
    </source>
</evidence>
<keyword evidence="11" id="KW-0418">Kinase</keyword>
<evidence type="ECO:0000256" key="13">
    <source>
        <dbReference type="ARBA" id="ARBA00023136"/>
    </source>
</evidence>
<evidence type="ECO:0000259" key="19">
    <source>
        <dbReference type="PROSITE" id="PS50011"/>
    </source>
</evidence>
<dbReference type="FunFam" id="1.10.510.10:FF:000069">
    <property type="entry name" value="probable serine/threonine-protein kinase At5g41260"/>
    <property type="match status" value="1"/>
</dbReference>
<keyword evidence="22" id="KW-1185">Reference proteome</keyword>
<dbReference type="SUPFAM" id="SSF56672">
    <property type="entry name" value="DNA/RNA polymerases"/>
    <property type="match status" value="1"/>
</dbReference>
<evidence type="ECO:0000256" key="12">
    <source>
        <dbReference type="ARBA" id="ARBA00022840"/>
    </source>
</evidence>
<dbReference type="Pfam" id="PF25597">
    <property type="entry name" value="SH3_retrovirus"/>
    <property type="match status" value="1"/>
</dbReference>
<dbReference type="Pfam" id="PF14223">
    <property type="entry name" value="Retrotran_gag_2"/>
    <property type="match status" value="1"/>
</dbReference>
<evidence type="ECO:0000313" key="22">
    <source>
        <dbReference type="Proteomes" id="UP001229421"/>
    </source>
</evidence>
<feature type="compositionally biased region" description="Low complexity" evidence="18">
    <location>
        <begin position="1130"/>
        <end position="1139"/>
    </location>
</feature>
<organism evidence="21 22">
    <name type="scientific">Tagetes erecta</name>
    <name type="common">African marigold</name>
    <dbReference type="NCBI Taxonomy" id="13708"/>
    <lineage>
        <taxon>Eukaryota</taxon>
        <taxon>Viridiplantae</taxon>
        <taxon>Streptophyta</taxon>
        <taxon>Embryophyta</taxon>
        <taxon>Tracheophyta</taxon>
        <taxon>Spermatophyta</taxon>
        <taxon>Magnoliopsida</taxon>
        <taxon>eudicotyledons</taxon>
        <taxon>Gunneridae</taxon>
        <taxon>Pentapetalae</taxon>
        <taxon>asterids</taxon>
        <taxon>campanulids</taxon>
        <taxon>Asterales</taxon>
        <taxon>Asteraceae</taxon>
        <taxon>Asteroideae</taxon>
        <taxon>Heliantheae alliance</taxon>
        <taxon>Tageteae</taxon>
        <taxon>Tagetes</taxon>
    </lineage>
</organism>
<dbReference type="InterPro" id="IPR058209">
    <property type="entry name" value="TPR_BSK1_C"/>
</dbReference>
<evidence type="ECO:0000256" key="17">
    <source>
        <dbReference type="PROSITE-ProRule" id="PRU10141"/>
    </source>
</evidence>
<dbReference type="GO" id="GO:0003676">
    <property type="term" value="F:nucleic acid binding"/>
    <property type="evidence" value="ECO:0007669"/>
    <property type="project" value="InterPro"/>
</dbReference>
<feature type="compositionally biased region" description="Low complexity" evidence="18">
    <location>
        <begin position="1685"/>
        <end position="1731"/>
    </location>
</feature>
<comment type="catalytic activity">
    <reaction evidence="15">
        <text>L-threonyl-[protein] + ATP = O-phospho-L-threonyl-[protein] + ADP + H(+)</text>
        <dbReference type="Rhea" id="RHEA:46608"/>
        <dbReference type="Rhea" id="RHEA-COMP:11060"/>
        <dbReference type="Rhea" id="RHEA-COMP:11605"/>
        <dbReference type="ChEBI" id="CHEBI:15378"/>
        <dbReference type="ChEBI" id="CHEBI:30013"/>
        <dbReference type="ChEBI" id="CHEBI:30616"/>
        <dbReference type="ChEBI" id="CHEBI:61977"/>
        <dbReference type="ChEBI" id="CHEBI:456216"/>
        <dbReference type="EC" id="2.7.11.1"/>
    </reaction>
</comment>